<evidence type="ECO:0000256" key="4">
    <source>
        <dbReference type="ARBA" id="ARBA00022614"/>
    </source>
</evidence>
<comment type="similarity">
    <text evidence="2">Belongs to the RLP family.</text>
</comment>
<dbReference type="Pfam" id="PF08263">
    <property type="entry name" value="LRRNT_2"/>
    <property type="match status" value="1"/>
</dbReference>
<dbReference type="EMBL" id="JAVXUP010000688">
    <property type="protein sequence ID" value="KAK3022860.1"/>
    <property type="molecule type" value="Genomic_DNA"/>
</dbReference>
<dbReference type="SUPFAM" id="SSF52047">
    <property type="entry name" value="RNI-like"/>
    <property type="match status" value="1"/>
</dbReference>
<evidence type="ECO:0000256" key="2">
    <source>
        <dbReference type="ARBA" id="ARBA00009592"/>
    </source>
</evidence>
<evidence type="ECO:0008006" key="16">
    <source>
        <dbReference type="Google" id="ProtNLM"/>
    </source>
</evidence>
<dbReference type="InterPro" id="IPR003591">
    <property type="entry name" value="Leu-rich_rpt_typical-subtyp"/>
</dbReference>
<dbReference type="SMART" id="SM00369">
    <property type="entry name" value="LRR_TYP"/>
    <property type="match status" value="11"/>
</dbReference>
<evidence type="ECO:0000313" key="14">
    <source>
        <dbReference type="EMBL" id="KAK3022860.1"/>
    </source>
</evidence>
<feature type="signal peptide" evidence="11">
    <location>
        <begin position="1"/>
        <end position="21"/>
    </location>
</feature>
<keyword evidence="7" id="KW-0677">Repeat</keyword>
<keyword evidence="15" id="KW-1185">Reference proteome</keyword>
<reference evidence="14" key="1">
    <citation type="submission" date="2022-12" db="EMBL/GenBank/DDBJ databases">
        <title>Draft genome assemblies for two species of Escallonia (Escalloniales).</title>
        <authorList>
            <person name="Chanderbali A."/>
            <person name="Dervinis C."/>
            <person name="Anghel I."/>
            <person name="Soltis D."/>
            <person name="Soltis P."/>
            <person name="Zapata F."/>
        </authorList>
    </citation>
    <scope>NUCLEOTIDE SEQUENCE</scope>
    <source>
        <strain evidence="14">UCBG64.0493</strain>
        <tissue evidence="14">Leaf</tissue>
    </source>
</reference>
<keyword evidence="9" id="KW-0472">Membrane</keyword>
<evidence type="ECO:0000256" key="11">
    <source>
        <dbReference type="SAM" id="SignalP"/>
    </source>
</evidence>
<dbReference type="InterPro" id="IPR013210">
    <property type="entry name" value="LRR_N_plant-typ"/>
</dbReference>
<evidence type="ECO:0000256" key="5">
    <source>
        <dbReference type="ARBA" id="ARBA00022692"/>
    </source>
</evidence>
<dbReference type="InterPro" id="IPR001611">
    <property type="entry name" value="Leu-rich_rpt"/>
</dbReference>
<protein>
    <recommendedName>
        <fullName evidence="16">Leucine-rich repeat-containing N-terminal plant-type domain-containing protein</fullName>
    </recommendedName>
</protein>
<evidence type="ECO:0000259" key="13">
    <source>
        <dbReference type="Pfam" id="PF23598"/>
    </source>
</evidence>
<evidence type="ECO:0000256" key="8">
    <source>
        <dbReference type="ARBA" id="ARBA00022989"/>
    </source>
</evidence>
<evidence type="ECO:0000256" key="1">
    <source>
        <dbReference type="ARBA" id="ARBA00004251"/>
    </source>
</evidence>
<keyword evidence="3" id="KW-1003">Cell membrane</keyword>
<gene>
    <name evidence="14" type="ORF">RJ639_046047</name>
</gene>
<evidence type="ECO:0000259" key="12">
    <source>
        <dbReference type="Pfam" id="PF08263"/>
    </source>
</evidence>
<evidence type="ECO:0000313" key="15">
    <source>
        <dbReference type="Proteomes" id="UP001188597"/>
    </source>
</evidence>
<sequence>MSNLVSSFFLLLLCFVGNSLSCFACTEGERQALLRFKLSLIYPALLSSWVGKDCCKWKGVLCNGTTTNAHVVKLDLRNTNLSSVDIWGKMSAMGGLEAHELNSSLVELKYLNYLDLSWNSFQYSPIPGFLGSMKRLRYLNLSHSDFAGVVPHHLGNLSSLRVLDLSSYGGLIVDDFAWVGGLSSLQQLDMSTAKISDSQSNEDRAYFANSTLPRVQFLHLGRNSFEGKLPYFLANMTSLSTLDLSYNYFSSSIPLFVGNLKSLAYLNLGGNQFDHVEGGLSMILLNQCRMKSLSLGSSSFGGQLIGADGNMSGCSTYDLEALDLGMSGFGGPLPGWLGKFSSLTYLDLDDNQFTGSIRTSIGRLTALRELDLSYNQFTGSIPTSVERLTALERLDLSHNQLTGAIPASIGRMAALRYLDLGFNQLNGTIPISIGQLSKLERLHLYSNSLEGLVSEAHLANLTMLKWIYLDSNFGITFKTRSHWVPPFQLTILALSSCIVGSFPQWLRTQKEIDFLSLSNSSISGALPEWLPNMNYSEVHLSNNNISGLFQNFPSSIHHLDLSRNSISGPLPDDIGDVMPSLVNFLFADNLLNGPMPTSLCKMKRLVIIDLSRNRLSGNVPDCWMNFTTLKGILLSSNRFSWIIPRSLAHVSSLTWLQLSNNTLRGELPFALGNCTNLKFLDLGDNRLSENVPNWIGENLKSLQVLRLRKNNFTGGIPPELCRLQSLSIIDLGGNNLTGTIPACLSNLTGMFIENTRRRGSSFRIFPTITQQMMAAINGSEIEYTSTLGLLVIMDLSSNKLEGEIPEELTRLSGLLGLNLSHNHLTGSIPDNVGGLKSLMSLDLSSNHLSGKIPLSMGALTFISHLNLSYNNLSGPIPSGSQLQTLNDPHIYAGNSELCGAPLQECPSDEPSQPPATTR</sequence>
<dbReference type="InterPro" id="IPR046956">
    <property type="entry name" value="RLP23-like"/>
</dbReference>
<dbReference type="GO" id="GO:0006952">
    <property type="term" value="P:defense response"/>
    <property type="evidence" value="ECO:0007669"/>
    <property type="project" value="UniProtKB-ARBA"/>
</dbReference>
<dbReference type="SMART" id="SM00365">
    <property type="entry name" value="LRR_SD22"/>
    <property type="match status" value="6"/>
</dbReference>
<keyword evidence="4" id="KW-0433">Leucine-rich repeat</keyword>
<dbReference type="SUPFAM" id="SSF52058">
    <property type="entry name" value="L domain-like"/>
    <property type="match status" value="1"/>
</dbReference>
<dbReference type="PRINTS" id="PR00019">
    <property type="entry name" value="LEURICHRPT"/>
</dbReference>
<keyword evidence="6 11" id="KW-0732">Signal</keyword>
<dbReference type="Proteomes" id="UP001188597">
    <property type="component" value="Unassembled WGS sequence"/>
</dbReference>
<dbReference type="FunFam" id="3.80.10.10:FF:000095">
    <property type="entry name" value="LRR receptor-like serine/threonine-protein kinase GSO1"/>
    <property type="match status" value="2"/>
</dbReference>
<dbReference type="FunFam" id="3.80.10.10:FF:000111">
    <property type="entry name" value="LRR receptor-like serine/threonine-protein kinase ERECTA"/>
    <property type="match status" value="1"/>
</dbReference>
<evidence type="ECO:0000256" key="6">
    <source>
        <dbReference type="ARBA" id="ARBA00022729"/>
    </source>
</evidence>
<keyword evidence="8" id="KW-1133">Transmembrane helix</keyword>
<feature type="domain" description="Disease resistance R13L4/SHOC-2-like LRR" evidence="13">
    <location>
        <begin position="337"/>
        <end position="508"/>
    </location>
</feature>
<dbReference type="Gene3D" id="3.80.10.10">
    <property type="entry name" value="Ribonuclease Inhibitor"/>
    <property type="match status" value="5"/>
</dbReference>
<evidence type="ECO:0000256" key="3">
    <source>
        <dbReference type="ARBA" id="ARBA00022475"/>
    </source>
</evidence>
<comment type="subcellular location">
    <subcellularLocation>
        <location evidence="1">Cell membrane</location>
        <topology evidence="1">Single-pass type I membrane protein</topology>
    </subcellularLocation>
</comment>
<dbReference type="AlphaFoldDB" id="A0AA89B0N4"/>
<dbReference type="Pfam" id="PF00560">
    <property type="entry name" value="LRR_1"/>
    <property type="match status" value="10"/>
</dbReference>
<accession>A0AA89B0N4</accession>
<evidence type="ECO:0000256" key="9">
    <source>
        <dbReference type="ARBA" id="ARBA00023136"/>
    </source>
</evidence>
<dbReference type="GO" id="GO:0005886">
    <property type="term" value="C:plasma membrane"/>
    <property type="evidence" value="ECO:0007669"/>
    <property type="project" value="UniProtKB-SubCell"/>
</dbReference>
<evidence type="ECO:0000256" key="10">
    <source>
        <dbReference type="ARBA" id="ARBA00023180"/>
    </source>
</evidence>
<keyword evidence="5" id="KW-0812">Transmembrane</keyword>
<dbReference type="PANTHER" id="PTHR48063:SF112">
    <property type="entry name" value="RECEPTOR LIKE PROTEIN 30-LIKE"/>
    <property type="match status" value="1"/>
</dbReference>
<name>A0AA89B0N4_9ASTE</name>
<organism evidence="14 15">
    <name type="scientific">Escallonia herrerae</name>
    <dbReference type="NCBI Taxonomy" id="1293975"/>
    <lineage>
        <taxon>Eukaryota</taxon>
        <taxon>Viridiplantae</taxon>
        <taxon>Streptophyta</taxon>
        <taxon>Embryophyta</taxon>
        <taxon>Tracheophyta</taxon>
        <taxon>Spermatophyta</taxon>
        <taxon>Magnoliopsida</taxon>
        <taxon>eudicotyledons</taxon>
        <taxon>Gunneridae</taxon>
        <taxon>Pentapetalae</taxon>
        <taxon>asterids</taxon>
        <taxon>campanulids</taxon>
        <taxon>Escalloniales</taxon>
        <taxon>Escalloniaceae</taxon>
        <taxon>Escallonia</taxon>
    </lineage>
</organism>
<dbReference type="Pfam" id="PF23598">
    <property type="entry name" value="LRR_14"/>
    <property type="match status" value="1"/>
</dbReference>
<feature type="domain" description="Leucine-rich repeat-containing N-terminal plant-type" evidence="12">
    <location>
        <begin position="28"/>
        <end position="63"/>
    </location>
</feature>
<comment type="caution">
    <text evidence="14">The sequence shown here is derived from an EMBL/GenBank/DDBJ whole genome shotgun (WGS) entry which is preliminary data.</text>
</comment>
<dbReference type="Pfam" id="PF13855">
    <property type="entry name" value="LRR_8"/>
    <property type="match status" value="1"/>
</dbReference>
<keyword evidence="10" id="KW-0325">Glycoprotein</keyword>
<feature type="chain" id="PRO_5041718224" description="Leucine-rich repeat-containing N-terminal plant-type domain-containing protein" evidence="11">
    <location>
        <begin position="22"/>
        <end position="918"/>
    </location>
</feature>
<evidence type="ECO:0000256" key="7">
    <source>
        <dbReference type="ARBA" id="ARBA00022737"/>
    </source>
</evidence>
<dbReference type="InterPro" id="IPR032675">
    <property type="entry name" value="LRR_dom_sf"/>
</dbReference>
<dbReference type="PANTHER" id="PTHR48063">
    <property type="entry name" value="LRR RECEPTOR-LIKE KINASE"/>
    <property type="match status" value="1"/>
</dbReference>
<proteinExistence type="inferred from homology"/>
<dbReference type="InterPro" id="IPR055414">
    <property type="entry name" value="LRR_R13L4/SHOC2-like"/>
</dbReference>
<dbReference type="GO" id="GO:0051707">
    <property type="term" value="P:response to other organism"/>
    <property type="evidence" value="ECO:0007669"/>
    <property type="project" value="UniProtKB-ARBA"/>
</dbReference>